<feature type="domain" description="ABC transmembrane type-1" evidence="9">
    <location>
        <begin position="114"/>
        <end position="322"/>
    </location>
</feature>
<dbReference type="EMBL" id="FORY01000001">
    <property type="protein sequence ID" value="SFJ06132.1"/>
    <property type="molecule type" value="Genomic_DNA"/>
</dbReference>
<feature type="transmembrane region" description="Helical" evidence="8">
    <location>
        <begin position="472"/>
        <end position="493"/>
    </location>
</feature>
<dbReference type="FunFam" id="1.10.3720.10:FF:000088">
    <property type="entry name" value="Iron(III) ABC transporter, permease protein"/>
    <property type="match status" value="1"/>
</dbReference>
<comment type="similarity">
    <text evidence="8">Belongs to the binding-protein-dependent transport system permease family.</text>
</comment>
<dbReference type="AlphaFoldDB" id="A0A1I3NAB0"/>
<feature type="transmembrane region" description="Helical" evidence="8">
    <location>
        <begin position="427"/>
        <end position="452"/>
    </location>
</feature>
<keyword evidence="11" id="KW-1185">Reference proteome</keyword>
<evidence type="ECO:0000313" key="10">
    <source>
        <dbReference type="EMBL" id="SFJ06132.1"/>
    </source>
</evidence>
<dbReference type="InterPro" id="IPR035906">
    <property type="entry name" value="MetI-like_sf"/>
</dbReference>
<evidence type="ECO:0000313" key="11">
    <source>
        <dbReference type="Proteomes" id="UP000183299"/>
    </source>
</evidence>
<sequence length="608" mass="64691">MTRGCARGQGCLRPFAYGTGPAPPLRVFLHLAAKRDYASRMTDQIAQTPACKTAGATRRHRKLARVARLSPWSAGAFLIALLVLMPLLAVVWIAFHPSENIWPHLISTTLPRYMRTTAVLAFGVAGLSACVGTGAAWLVTMYRFPLSKALEWLLLLPLAIPAYVGAYALVDFLEYAGPVQGGLRQIFGWQTSRDYWFPEIRSLGSAIIVLAAALTPYVFLLTRAAFREQSGSVYETARALGAGPFARFWRVGLPLARPAIAAGTAIVMMETVSDYGTVSYFAVQTLTTGIFSTWLEGGNAGGAAQIATVVLVVVLLLVGFEKSSRGRARFHQNARQTRPIAPIRLTGWQGLLALALCAVPFLVGFVLPVCVIANHALGESEQWLAPGLLSALKNTLTVAGSAAVLTVMAALFMVYGVRLTGRKLPRLILPFTTLGYAAPGAVLGLGILFPLAGLDHLLADTIEHITGSDPGLLLTGSAFAIILAYVVRFFAIAQGATDAALGRVSPSLPMAARSLGQTLGGTLARVYVPLIRGSVGTALLLVFVDCVKELPATLLLRPFNYNTLATRVYDKASLEQLEQASPAALLVILVGLGAVILMARSENAADLS</sequence>
<evidence type="ECO:0000256" key="3">
    <source>
        <dbReference type="ARBA" id="ARBA00022475"/>
    </source>
</evidence>
<evidence type="ECO:0000259" key="9">
    <source>
        <dbReference type="PROSITE" id="PS50928"/>
    </source>
</evidence>
<evidence type="ECO:0000256" key="7">
    <source>
        <dbReference type="ARBA" id="ARBA00023136"/>
    </source>
</evidence>
<keyword evidence="6 8" id="KW-1133">Transmembrane helix</keyword>
<feature type="transmembrane region" description="Helical" evidence="8">
    <location>
        <begin position="69"/>
        <end position="95"/>
    </location>
</feature>
<organism evidence="10 11">
    <name type="scientific">Celeribacter halophilus</name>
    <dbReference type="NCBI Taxonomy" id="576117"/>
    <lineage>
        <taxon>Bacteria</taxon>
        <taxon>Pseudomonadati</taxon>
        <taxon>Pseudomonadota</taxon>
        <taxon>Alphaproteobacteria</taxon>
        <taxon>Rhodobacterales</taxon>
        <taxon>Roseobacteraceae</taxon>
        <taxon>Celeribacter</taxon>
    </lineage>
</organism>
<name>A0A1I3NAB0_9RHOB</name>
<dbReference type="InterPro" id="IPR000515">
    <property type="entry name" value="MetI-like"/>
</dbReference>
<evidence type="ECO:0000256" key="1">
    <source>
        <dbReference type="ARBA" id="ARBA00004429"/>
    </source>
</evidence>
<dbReference type="Pfam" id="PF00528">
    <property type="entry name" value="BPD_transp_1"/>
    <property type="match status" value="1"/>
</dbReference>
<protein>
    <submittedName>
        <fullName evidence="10">Iron(III) transport system permease protein</fullName>
    </submittedName>
</protein>
<feature type="transmembrane region" description="Helical" evidence="8">
    <location>
        <begin position="152"/>
        <end position="170"/>
    </location>
</feature>
<keyword evidence="3" id="KW-1003">Cell membrane</keyword>
<proteinExistence type="inferred from homology"/>
<evidence type="ECO:0000256" key="4">
    <source>
        <dbReference type="ARBA" id="ARBA00022519"/>
    </source>
</evidence>
<dbReference type="SUPFAM" id="SSF161098">
    <property type="entry name" value="MetI-like"/>
    <property type="match status" value="2"/>
</dbReference>
<feature type="transmembrane region" description="Helical" evidence="8">
    <location>
        <begin position="115"/>
        <end position="140"/>
    </location>
</feature>
<dbReference type="PANTHER" id="PTHR43357:SF3">
    <property type="entry name" value="FE(3+)-TRANSPORT SYSTEM PERMEASE PROTEIN FBPB 2"/>
    <property type="match status" value="1"/>
</dbReference>
<dbReference type="Proteomes" id="UP000183299">
    <property type="component" value="Unassembled WGS sequence"/>
</dbReference>
<accession>A0A1I3NAB0</accession>
<feature type="transmembrane region" description="Helical" evidence="8">
    <location>
        <begin position="396"/>
        <end position="415"/>
    </location>
</feature>
<keyword evidence="7 8" id="KW-0472">Membrane</keyword>
<evidence type="ECO:0000256" key="6">
    <source>
        <dbReference type="ARBA" id="ARBA00022989"/>
    </source>
</evidence>
<feature type="transmembrane region" description="Helical" evidence="8">
    <location>
        <begin position="580"/>
        <end position="599"/>
    </location>
</feature>
<reference evidence="10 11" key="1">
    <citation type="submission" date="2016-10" db="EMBL/GenBank/DDBJ databases">
        <authorList>
            <person name="de Groot N.N."/>
        </authorList>
    </citation>
    <scope>NUCLEOTIDE SEQUENCE [LARGE SCALE GENOMIC DNA]</scope>
    <source>
        <strain evidence="10 11">CGMCC 1.8891</strain>
    </source>
</reference>
<keyword evidence="4" id="KW-0997">Cell inner membrane</keyword>
<dbReference type="GO" id="GO:0055085">
    <property type="term" value="P:transmembrane transport"/>
    <property type="evidence" value="ECO:0007669"/>
    <property type="project" value="InterPro"/>
</dbReference>
<dbReference type="PROSITE" id="PS50928">
    <property type="entry name" value="ABC_TM1"/>
    <property type="match status" value="2"/>
</dbReference>
<keyword evidence="5 8" id="KW-0812">Transmembrane</keyword>
<gene>
    <name evidence="10" type="ORF">SAMN04488138_101347</name>
</gene>
<evidence type="ECO:0000256" key="5">
    <source>
        <dbReference type="ARBA" id="ARBA00022692"/>
    </source>
</evidence>
<dbReference type="CDD" id="cd06261">
    <property type="entry name" value="TM_PBP2"/>
    <property type="match status" value="2"/>
</dbReference>
<evidence type="ECO:0000256" key="8">
    <source>
        <dbReference type="RuleBase" id="RU363032"/>
    </source>
</evidence>
<feature type="transmembrane region" description="Helical" evidence="8">
    <location>
        <begin position="301"/>
        <end position="320"/>
    </location>
</feature>
<feature type="transmembrane region" description="Helical" evidence="8">
    <location>
        <begin position="203"/>
        <end position="222"/>
    </location>
</feature>
<dbReference type="PANTHER" id="PTHR43357">
    <property type="entry name" value="INNER MEMBRANE ABC TRANSPORTER PERMEASE PROTEIN YDCV"/>
    <property type="match status" value="1"/>
</dbReference>
<feature type="domain" description="ABC transmembrane type-1" evidence="9">
    <location>
        <begin position="392"/>
        <end position="598"/>
    </location>
</feature>
<feature type="transmembrane region" description="Helical" evidence="8">
    <location>
        <begin position="351"/>
        <end position="376"/>
    </location>
</feature>
<dbReference type="GO" id="GO:0005886">
    <property type="term" value="C:plasma membrane"/>
    <property type="evidence" value="ECO:0007669"/>
    <property type="project" value="UniProtKB-SubCell"/>
</dbReference>
<dbReference type="Gene3D" id="1.10.3720.10">
    <property type="entry name" value="MetI-like"/>
    <property type="match status" value="2"/>
</dbReference>
<evidence type="ECO:0000256" key="2">
    <source>
        <dbReference type="ARBA" id="ARBA00022448"/>
    </source>
</evidence>
<comment type="subcellular location">
    <subcellularLocation>
        <location evidence="1">Cell inner membrane</location>
        <topology evidence="1">Multi-pass membrane protein</topology>
    </subcellularLocation>
    <subcellularLocation>
        <location evidence="8">Cell membrane</location>
        <topology evidence="8">Multi-pass membrane protein</topology>
    </subcellularLocation>
</comment>
<dbReference type="STRING" id="576117.SAMN04488138_101347"/>
<keyword evidence="2 8" id="KW-0813">Transport</keyword>